<evidence type="ECO:0000256" key="1">
    <source>
        <dbReference type="ARBA" id="ARBA00005495"/>
    </source>
</evidence>
<evidence type="ECO:0000256" key="3">
    <source>
        <dbReference type="ARBA" id="ARBA00022833"/>
    </source>
</evidence>
<name>A0ABT7EZZ5_9RHOB</name>
<dbReference type="PANTHER" id="PTHR33337:SF40">
    <property type="entry name" value="CENP-V_GFA DOMAIN-CONTAINING PROTEIN-RELATED"/>
    <property type="match status" value="1"/>
</dbReference>
<evidence type="ECO:0000313" key="7">
    <source>
        <dbReference type="Proteomes" id="UP001243757"/>
    </source>
</evidence>
<organism evidence="6 7">
    <name type="scientific">Pseudodonghicola flavimaris</name>
    <dbReference type="NCBI Taxonomy" id="3050036"/>
    <lineage>
        <taxon>Bacteria</taxon>
        <taxon>Pseudomonadati</taxon>
        <taxon>Pseudomonadota</taxon>
        <taxon>Alphaproteobacteria</taxon>
        <taxon>Rhodobacterales</taxon>
        <taxon>Paracoccaceae</taxon>
        <taxon>Pseudodonghicola</taxon>
    </lineage>
</organism>
<keyword evidence="3" id="KW-0862">Zinc</keyword>
<dbReference type="EMBL" id="JASNJD010000005">
    <property type="protein sequence ID" value="MDK3017825.1"/>
    <property type="molecule type" value="Genomic_DNA"/>
</dbReference>
<dbReference type="SUPFAM" id="SSF51316">
    <property type="entry name" value="Mss4-like"/>
    <property type="match status" value="1"/>
</dbReference>
<keyword evidence="4" id="KW-0456">Lyase</keyword>
<comment type="caution">
    <text evidence="6">The sequence shown here is derived from an EMBL/GenBank/DDBJ whole genome shotgun (WGS) entry which is preliminary data.</text>
</comment>
<evidence type="ECO:0000313" key="6">
    <source>
        <dbReference type="EMBL" id="MDK3017825.1"/>
    </source>
</evidence>
<feature type="domain" description="CENP-V/GFA" evidence="5">
    <location>
        <begin position="6"/>
        <end position="122"/>
    </location>
</feature>
<reference evidence="6 7" key="1">
    <citation type="submission" date="2023-05" db="EMBL/GenBank/DDBJ databases">
        <title>Pseudodonghicola sp. nov.</title>
        <authorList>
            <person name="Huang J."/>
        </authorList>
    </citation>
    <scope>NUCLEOTIDE SEQUENCE [LARGE SCALE GENOMIC DNA]</scope>
    <source>
        <strain evidence="6 7">IC7</strain>
    </source>
</reference>
<keyword evidence="7" id="KW-1185">Reference proteome</keyword>
<dbReference type="RefSeq" id="WP_284480637.1">
    <property type="nucleotide sequence ID" value="NZ_JASNJD010000005.1"/>
</dbReference>
<keyword evidence="2" id="KW-0479">Metal-binding</keyword>
<comment type="similarity">
    <text evidence="1">Belongs to the Gfa family.</text>
</comment>
<accession>A0ABT7EZZ5</accession>
<dbReference type="Proteomes" id="UP001243757">
    <property type="component" value="Unassembled WGS sequence"/>
</dbReference>
<sequence>MREDITTGGCLCGAIRFTIAGPFEHFFLCHCSRCRKATGSAHAATLFSNTARLDWLSGRELVRTFQLPGTRYQKSFCSHCGSPVPNLRRNGGQIVVPAGSLETVPILRPEAHICFSDRAGWEEAAETAPRIDGLPGGRP</sequence>
<dbReference type="InterPro" id="IPR011057">
    <property type="entry name" value="Mss4-like_sf"/>
</dbReference>
<dbReference type="InterPro" id="IPR006913">
    <property type="entry name" value="CENP-V/GFA"/>
</dbReference>
<dbReference type="Pfam" id="PF04828">
    <property type="entry name" value="GFA"/>
    <property type="match status" value="1"/>
</dbReference>
<evidence type="ECO:0000256" key="4">
    <source>
        <dbReference type="ARBA" id="ARBA00023239"/>
    </source>
</evidence>
<dbReference type="Gene3D" id="3.90.1590.10">
    <property type="entry name" value="glutathione-dependent formaldehyde- activating enzyme (gfa)"/>
    <property type="match status" value="1"/>
</dbReference>
<evidence type="ECO:0000256" key="2">
    <source>
        <dbReference type="ARBA" id="ARBA00022723"/>
    </source>
</evidence>
<proteinExistence type="inferred from homology"/>
<gene>
    <name evidence="6" type="ORF">QO033_09065</name>
</gene>
<protein>
    <submittedName>
        <fullName evidence="6">GFA family protein</fullName>
    </submittedName>
</protein>
<evidence type="ECO:0000259" key="5">
    <source>
        <dbReference type="PROSITE" id="PS51891"/>
    </source>
</evidence>
<dbReference type="PROSITE" id="PS51891">
    <property type="entry name" value="CENP_V_GFA"/>
    <property type="match status" value="1"/>
</dbReference>
<dbReference type="PANTHER" id="PTHR33337">
    <property type="entry name" value="GFA DOMAIN-CONTAINING PROTEIN"/>
    <property type="match status" value="1"/>
</dbReference>